<feature type="transmembrane region" description="Helical" evidence="5">
    <location>
        <begin position="183"/>
        <end position="205"/>
    </location>
</feature>
<proteinExistence type="predicted"/>
<comment type="subcellular location">
    <subcellularLocation>
        <location evidence="1">Membrane</location>
        <topology evidence="1">Multi-pass membrane protein</topology>
    </subcellularLocation>
</comment>
<accession>A0A3Q9JK93</accession>
<evidence type="ECO:0000313" key="7">
    <source>
        <dbReference type="EMBL" id="AZS51380.1"/>
    </source>
</evidence>
<protein>
    <submittedName>
        <fullName evidence="7">FUSC family protein</fullName>
    </submittedName>
</protein>
<keyword evidence="3 5" id="KW-1133">Transmembrane helix</keyword>
<dbReference type="RefSeq" id="WP_127164138.1">
    <property type="nucleotide sequence ID" value="NZ_CP029822.1"/>
</dbReference>
<dbReference type="KEGG" id="emo:DM558_11620"/>
<feature type="transmembrane region" description="Helical" evidence="5">
    <location>
        <begin position="141"/>
        <end position="162"/>
    </location>
</feature>
<evidence type="ECO:0000259" key="6">
    <source>
        <dbReference type="Pfam" id="PF13515"/>
    </source>
</evidence>
<sequence>MTKEHTILNNLTKLVTWGKTARALGIALGTVLPWIIGSLCNQSQNGSIISFGSYLLVSTFIFLPKDHTFKILCLSAIIFSLFATVGIFTTLGSPFFFIFALFAAATQCISELRNNHLRMPFALATLGYFLSINQIPEDGPFFYALFFSVGCIWGIFITYFGFTKETKPLHTNKIDLKNNPEQQRFTISIAITTLLGGIIACFSPGTHPCWLPAAALRVIKPTQEQTIYRIKTRITGSLLGAAAGGILLGLSPIPWLHILLVCLVMFIMQIATAKRYGIWTFCLTAVALAFNFPATGDIFLMATDRVLLTAGGILIALTVLLILPNEPKTKEDSTSYPL</sequence>
<reference evidence="8" key="1">
    <citation type="submission" date="2018-06" db="EMBL/GenBank/DDBJ databases">
        <title>Complete genome of Pseudomonas insecticola strain QZS01.</title>
        <authorList>
            <person name="Wang J."/>
            <person name="Su Q."/>
        </authorList>
    </citation>
    <scope>NUCLEOTIDE SEQUENCE [LARGE SCALE GENOMIC DNA]</scope>
    <source>
        <strain evidence="8">QZS01</strain>
    </source>
</reference>
<dbReference type="Pfam" id="PF13515">
    <property type="entry name" value="FUSC_2"/>
    <property type="match status" value="1"/>
</dbReference>
<feature type="transmembrane region" description="Helical" evidence="5">
    <location>
        <begin position="238"/>
        <end position="264"/>
    </location>
</feature>
<feature type="transmembrane region" description="Helical" evidence="5">
    <location>
        <begin position="20"/>
        <end position="40"/>
    </location>
</feature>
<name>A0A3Q9JK93_9GAMM</name>
<evidence type="ECO:0000256" key="4">
    <source>
        <dbReference type="ARBA" id="ARBA00023136"/>
    </source>
</evidence>
<feature type="transmembrane region" description="Helical" evidence="5">
    <location>
        <begin position="76"/>
        <end position="105"/>
    </location>
</feature>
<evidence type="ECO:0000256" key="3">
    <source>
        <dbReference type="ARBA" id="ARBA00022989"/>
    </source>
</evidence>
<dbReference type="AlphaFoldDB" id="A0A3Q9JK93"/>
<dbReference type="InterPro" id="IPR049453">
    <property type="entry name" value="Memb_transporter_dom"/>
</dbReference>
<organism evidence="7 8">
    <name type="scientific">Entomomonas moraniae</name>
    <dbReference type="NCBI Taxonomy" id="2213226"/>
    <lineage>
        <taxon>Bacteria</taxon>
        <taxon>Pseudomonadati</taxon>
        <taxon>Pseudomonadota</taxon>
        <taxon>Gammaproteobacteria</taxon>
        <taxon>Pseudomonadales</taxon>
        <taxon>Pseudomonadaceae</taxon>
        <taxon>Entomomonas</taxon>
    </lineage>
</organism>
<gene>
    <name evidence="7" type="ORF">DM558_11620</name>
</gene>
<feature type="transmembrane region" description="Helical" evidence="5">
    <location>
        <begin position="306"/>
        <end position="323"/>
    </location>
</feature>
<evidence type="ECO:0000256" key="1">
    <source>
        <dbReference type="ARBA" id="ARBA00004141"/>
    </source>
</evidence>
<evidence type="ECO:0000256" key="5">
    <source>
        <dbReference type="SAM" id="Phobius"/>
    </source>
</evidence>
<feature type="domain" description="Integral membrane bound transporter" evidence="6">
    <location>
        <begin position="197"/>
        <end position="319"/>
    </location>
</feature>
<keyword evidence="8" id="KW-1185">Reference proteome</keyword>
<dbReference type="EMBL" id="CP029822">
    <property type="protein sequence ID" value="AZS51380.1"/>
    <property type="molecule type" value="Genomic_DNA"/>
</dbReference>
<keyword evidence="2 5" id="KW-0812">Transmembrane</keyword>
<feature type="transmembrane region" description="Helical" evidence="5">
    <location>
        <begin position="47"/>
        <end position="64"/>
    </location>
</feature>
<dbReference type="GO" id="GO:0016020">
    <property type="term" value="C:membrane"/>
    <property type="evidence" value="ECO:0007669"/>
    <property type="project" value="UniProtKB-SubCell"/>
</dbReference>
<evidence type="ECO:0000256" key="2">
    <source>
        <dbReference type="ARBA" id="ARBA00022692"/>
    </source>
</evidence>
<evidence type="ECO:0000313" key="8">
    <source>
        <dbReference type="Proteomes" id="UP000273143"/>
    </source>
</evidence>
<dbReference type="Proteomes" id="UP000273143">
    <property type="component" value="Chromosome"/>
</dbReference>
<keyword evidence="4 5" id="KW-0472">Membrane</keyword>
<feature type="transmembrane region" description="Helical" evidence="5">
    <location>
        <begin position="276"/>
        <end position="294"/>
    </location>
</feature>